<dbReference type="Pfam" id="PF25601">
    <property type="entry name" value="AAA_lid_14"/>
    <property type="match status" value="1"/>
</dbReference>
<evidence type="ECO:0000256" key="13">
    <source>
        <dbReference type="ARBA" id="ARBA00023231"/>
    </source>
</evidence>
<protein>
    <recommendedName>
        <fullName evidence="2">DNA-binding transcriptional regulator NtrC</fullName>
    </recommendedName>
    <alternativeName>
        <fullName evidence="14">Nitrogen regulation protein NR(I)</fullName>
    </alternativeName>
    <alternativeName>
        <fullName evidence="15">Nitrogen regulator I</fullName>
    </alternativeName>
</protein>
<evidence type="ECO:0000256" key="12">
    <source>
        <dbReference type="ARBA" id="ARBA00023163"/>
    </source>
</evidence>
<keyword evidence="9" id="KW-0805">Transcription regulation</keyword>
<keyword evidence="4" id="KW-0678">Repressor</keyword>
<feature type="domain" description="Sigma-54 factor interaction" evidence="16">
    <location>
        <begin position="145"/>
        <end position="374"/>
    </location>
</feature>
<comment type="subcellular location">
    <subcellularLocation>
        <location evidence="1">Cytoplasm</location>
    </subcellularLocation>
</comment>
<name>A0A3B1CXA6_9ZZZZ</name>
<dbReference type="PROSITE" id="PS50045">
    <property type="entry name" value="SIGMA54_INTERACT_4"/>
    <property type="match status" value="1"/>
</dbReference>
<dbReference type="AlphaFoldDB" id="A0A3B1CXA6"/>
<feature type="domain" description="Response regulatory" evidence="17">
    <location>
        <begin position="6"/>
        <end position="120"/>
    </location>
</feature>
<dbReference type="InterPro" id="IPR001789">
    <property type="entry name" value="Sig_transdc_resp-reg_receiver"/>
</dbReference>
<dbReference type="CDD" id="cd00009">
    <property type="entry name" value="AAA"/>
    <property type="match status" value="1"/>
</dbReference>
<dbReference type="GO" id="GO:0043565">
    <property type="term" value="F:sequence-specific DNA binding"/>
    <property type="evidence" value="ECO:0007669"/>
    <property type="project" value="InterPro"/>
</dbReference>
<dbReference type="EMBL" id="UOGG01000235">
    <property type="protein sequence ID" value="VAX33082.1"/>
    <property type="molecule type" value="Genomic_DNA"/>
</dbReference>
<evidence type="ECO:0000256" key="10">
    <source>
        <dbReference type="ARBA" id="ARBA00023125"/>
    </source>
</evidence>
<evidence type="ECO:0000256" key="8">
    <source>
        <dbReference type="ARBA" id="ARBA00023012"/>
    </source>
</evidence>
<dbReference type="InterPro" id="IPR058031">
    <property type="entry name" value="AAA_lid_NorR"/>
</dbReference>
<dbReference type="Pfam" id="PF02954">
    <property type="entry name" value="HTH_8"/>
    <property type="match status" value="1"/>
</dbReference>
<dbReference type="Gene3D" id="1.10.8.60">
    <property type="match status" value="1"/>
</dbReference>
<evidence type="ECO:0000256" key="11">
    <source>
        <dbReference type="ARBA" id="ARBA00023159"/>
    </source>
</evidence>
<dbReference type="PROSITE" id="PS00675">
    <property type="entry name" value="SIGMA54_INTERACT_1"/>
    <property type="match status" value="1"/>
</dbReference>
<keyword evidence="7" id="KW-0067">ATP-binding</keyword>
<evidence type="ECO:0000256" key="15">
    <source>
        <dbReference type="ARBA" id="ARBA00031910"/>
    </source>
</evidence>
<keyword evidence="6" id="KW-0547">Nucleotide-binding</keyword>
<dbReference type="SUPFAM" id="SSF52540">
    <property type="entry name" value="P-loop containing nucleoside triphosphate hydrolases"/>
    <property type="match status" value="1"/>
</dbReference>
<evidence type="ECO:0000256" key="4">
    <source>
        <dbReference type="ARBA" id="ARBA00022491"/>
    </source>
</evidence>
<evidence type="ECO:0000256" key="5">
    <source>
        <dbReference type="ARBA" id="ARBA00022553"/>
    </source>
</evidence>
<keyword evidence="3" id="KW-0963">Cytoplasm</keyword>
<dbReference type="SUPFAM" id="SSF46689">
    <property type="entry name" value="Homeodomain-like"/>
    <property type="match status" value="1"/>
</dbReference>
<dbReference type="GO" id="GO:0000160">
    <property type="term" value="P:phosphorelay signal transduction system"/>
    <property type="evidence" value="ECO:0007669"/>
    <property type="project" value="UniProtKB-KW"/>
</dbReference>
<keyword evidence="13" id="KW-0535">Nitrogen fixation</keyword>
<dbReference type="InterPro" id="IPR009057">
    <property type="entry name" value="Homeodomain-like_sf"/>
</dbReference>
<dbReference type="FunFam" id="3.40.50.2300:FF:000018">
    <property type="entry name" value="DNA-binding transcriptional regulator NtrC"/>
    <property type="match status" value="1"/>
</dbReference>
<evidence type="ECO:0000256" key="14">
    <source>
        <dbReference type="ARBA" id="ARBA00029881"/>
    </source>
</evidence>
<dbReference type="FunFam" id="3.40.50.300:FF:000006">
    <property type="entry name" value="DNA-binding transcriptional regulator NtrC"/>
    <property type="match status" value="1"/>
</dbReference>
<evidence type="ECO:0000313" key="18">
    <source>
        <dbReference type="EMBL" id="VAX33082.1"/>
    </source>
</evidence>
<dbReference type="InterPro" id="IPR025662">
    <property type="entry name" value="Sigma_54_int_dom_ATP-bd_1"/>
</dbReference>
<dbReference type="Gene3D" id="3.40.50.300">
    <property type="entry name" value="P-loop containing nucleotide triphosphate hydrolases"/>
    <property type="match status" value="1"/>
</dbReference>
<keyword evidence="12" id="KW-0804">Transcription</keyword>
<sequence length="486" mass="54839">MNATEKILIVDDEESIRWVFKKAFGKKNFLVDTVASGEEALSKIRANDYLIVFTDIFMEGMTGLELLEQIKNTKPDVKVVVMTAQDTMNNTIEAMRFGAYDYISKPFDFDEIFALVDKALGAREFEAPPPPPPENPQEEFSLDAIIGKSKTMQEVFKTIGKSASSDLPILITGESGTGKEMVAQALHFYSRRSNRPFIAINCAAISRELLESELFGHEKGAFTGALERKQGKFELADGGTLFLDEIGDMEPPLQAKILRVLQDHEFYRVGGKTPLKVNVRILAATNQELEKLMEQKLFREDLYHRLNVIPIHLPPLRDRLKDVPLLANHFIRKFSPALANGTVYLSPSAESLLCNYSWRGNIRELENVIKRALVLALSGPILPDHLPGHLTAENAETTEGKEHWEKTLNRLIVDYLKDNPWEAEDNLHDRLIQSVEKQLFEILLDHYSGKQVPTAKALGINRNTLKRKIDAMNIQIKKNKNPDGCS</sequence>
<keyword evidence="10" id="KW-0238">DNA-binding</keyword>
<dbReference type="GO" id="GO:0005524">
    <property type="term" value="F:ATP binding"/>
    <property type="evidence" value="ECO:0007669"/>
    <property type="project" value="UniProtKB-KW"/>
</dbReference>
<dbReference type="Pfam" id="PF00158">
    <property type="entry name" value="Sigma54_activat"/>
    <property type="match status" value="1"/>
</dbReference>
<keyword evidence="8" id="KW-0902">Two-component regulatory system</keyword>
<dbReference type="InterPro" id="IPR027417">
    <property type="entry name" value="P-loop_NTPase"/>
</dbReference>
<organism evidence="18">
    <name type="scientific">hydrothermal vent metagenome</name>
    <dbReference type="NCBI Taxonomy" id="652676"/>
    <lineage>
        <taxon>unclassified sequences</taxon>
        <taxon>metagenomes</taxon>
        <taxon>ecological metagenomes</taxon>
    </lineage>
</organism>
<dbReference type="InterPro" id="IPR002197">
    <property type="entry name" value="HTH_Fis"/>
</dbReference>
<dbReference type="SUPFAM" id="SSF52172">
    <property type="entry name" value="CheY-like"/>
    <property type="match status" value="1"/>
</dbReference>
<dbReference type="Gene3D" id="1.10.10.60">
    <property type="entry name" value="Homeodomain-like"/>
    <property type="match status" value="1"/>
</dbReference>
<dbReference type="Pfam" id="PF00072">
    <property type="entry name" value="Response_reg"/>
    <property type="match status" value="1"/>
</dbReference>
<dbReference type="Gene3D" id="3.40.50.2300">
    <property type="match status" value="1"/>
</dbReference>
<dbReference type="InterPro" id="IPR025943">
    <property type="entry name" value="Sigma_54_int_dom_ATP-bd_2"/>
</dbReference>
<accession>A0A3B1CXA6</accession>
<evidence type="ECO:0000256" key="6">
    <source>
        <dbReference type="ARBA" id="ARBA00022741"/>
    </source>
</evidence>
<evidence type="ECO:0000256" key="2">
    <source>
        <dbReference type="ARBA" id="ARBA00019059"/>
    </source>
</evidence>
<evidence type="ECO:0000256" key="1">
    <source>
        <dbReference type="ARBA" id="ARBA00004496"/>
    </source>
</evidence>
<dbReference type="GO" id="GO:0006355">
    <property type="term" value="P:regulation of DNA-templated transcription"/>
    <property type="evidence" value="ECO:0007669"/>
    <property type="project" value="InterPro"/>
</dbReference>
<dbReference type="SMART" id="SM00448">
    <property type="entry name" value="REC"/>
    <property type="match status" value="1"/>
</dbReference>
<evidence type="ECO:0000256" key="9">
    <source>
        <dbReference type="ARBA" id="ARBA00023015"/>
    </source>
</evidence>
<evidence type="ECO:0000256" key="7">
    <source>
        <dbReference type="ARBA" id="ARBA00022840"/>
    </source>
</evidence>
<dbReference type="InterPro" id="IPR003593">
    <property type="entry name" value="AAA+_ATPase"/>
</dbReference>
<keyword evidence="11" id="KW-0010">Activator</keyword>
<dbReference type="InterPro" id="IPR011006">
    <property type="entry name" value="CheY-like_superfamily"/>
</dbReference>
<dbReference type="GO" id="GO:0005737">
    <property type="term" value="C:cytoplasm"/>
    <property type="evidence" value="ECO:0007669"/>
    <property type="project" value="UniProtKB-SubCell"/>
</dbReference>
<evidence type="ECO:0000256" key="3">
    <source>
        <dbReference type="ARBA" id="ARBA00022490"/>
    </source>
</evidence>
<dbReference type="SMART" id="SM00382">
    <property type="entry name" value="AAA"/>
    <property type="match status" value="1"/>
</dbReference>
<keyword evidence="5" id="KW-0597">Phosphoprotein</keyword>
<evidence type="ECO:0000259" key="17">
    <source>
        <dbReference type="PROSITE" id="PS50110"/>
    </source>
</evidence>
<gene>
    <name evidence="18" type="ORF">MNBD_NITROSPINAE05-121</name>
</gene>
<dbReference type="PROSITE" id="PS50110">
    <property type="entry name" value="RESPONSE_REGULATORY"/>
    <property type="match status" value="1"/>
</dbReference>
<dbReference type="PANTHER" id="PTHR32071:SF95">
    <property type="entry name" value="DNA-BINDING TRANSCRIPTIONAL REGULATOR NTRC"/>
    <property type="match status" value="1"/>
</dbReference>
<dbReference type="PANTHER" id="PTHR32071">
    <property type="entry name" value="TRANSCRIPTIONAL REGULATORY PROTEIN"/>
    <property type="match status" value="1"/>
</dbReference>
<evidence type="ECO:0000259" key="16">
    <source>
        <dbReference type="PROSITE" id="PS50045"/>
    </source>
</evidence>
<proteinExistence type="predicted"/>
<dbReference type="PROSITE" id="PS00676">
    <property type="entry name" value="SIGMA54_INTERACT_2"/>
    <property type="match status" value="1"/>
</dbReference>
<dbReference type="InterPro" id="IPR002078">
    <property type="entry name" value="Sigma_54_int"/>
</dbReference>
<reference evidence="18" key="1">
    <citation type="submission" date="2018-06" db="EMBL/GenBank/DDBJ databases">
        <authorList>
            <person name="Zhirakovskaya E."/>
        </authorList>
    </citation>
    <scope>NUCLEOTIDE SEQUENCE</scope>
</reference>